<evidence type="ECO:0000313" key="3">
    <source>
        <dbReference type="EMBL" id="MET4581992.1"/>
    </source>
</evidence>
<dbReference type="GO" id="GO:0052856">
    <property type="term" value="F:NAD(P)HX epimerase activity"/>
    <property type="evidence" value="ECO:0007669"/>
    <property type="project" value="UniProtKB-EC"/>
</dbReference>
<feature type="binding site" evidence="1">
    <location>
        <position position="154"/>
    </location>
    <ligand>
        <name>(6S)-NADPHX</name>
        <dbReference type="ChEBI" id="CHEBI:64076"/>
    </ligand>
</feature>
<dbReference type="Pfam" id="PF03853">
    <property type="entry name" value="YjeF_N"/>
    <property type="match status" value="1"/>
</dbReference>
<sequence length="222" mass="22043">MDGMVDGYSAAQIRAAEAPLLAAGVPLMQRAAAGLALEVRALLGRDDAHVLVLAGSGDNGADALFAAGHLASGGMTVSVVRTGDRIHAEALAAALASGAAEVAGDEVRRVGASADLVIDGILGTGTSASPALRGRAREIVAALLEVAPRVVAVDIPSGIGPDDGSVPDPCVLRAEVTVTFGGYKAGLLIGQAVAYAGEVRLIDIGLGEELAKVEPVVRGRAG</sequence>
<evidence type="ECO:0000256" key="1">
    <source>
        <dbReference type="HAMAP-Rule" id="MF_01966"/>
    </source>
</evidence>
<feature type="binding site" evidence="1">
    <location>
        <position position="59"/>
    </location>
    <ligand>
        <name>K(+)</name>
        <dbReference type="ChEBI" id="CHEBI:29103"/>
    </ligand>
</feature>
<keyword evidence="4" id="KW-1185">Reference proteome</keyword>
<comment type="function">
    <text evidence="1">Catalyzes the epimerization of the S- and R-forms of NAD(P)HX, a damaged form of NAD(P)H that is a result of enzymatic or heat-dependent hydration. This is a prerequisite for the S-specific NAD(P)H-hydrate dehydratase to allow the repair of both epimers of NAD(P)HX.</text>
</comment>
<comment type="catalytic activity">
    <reaction evidence="1">
        <text>(6R)-NADHX = (6S)-NADHX</text>
        <dbReference type="Rhea" id="RHEA:32215"/>
        <dbReference type="ChEBI" id="CHEBI:64074"/>
        <dbReference type="ChEBI" id="CHEBI:64075"/>
        <dbReference type="EC" id="5.1.99.6"/>
    </reaction>
</comment>
<comment type="caution">
    <text evidence="1">Lacks conserved residue(s) required for the propagation of feature annotation.</text>
</comment>
<evidence type="ECO:0000259" key="2">
    <source>
        <dbReference type="PROSITE" id="PS51385"/>
    </source>
</evidence>
<comment type="similarity">
    <text evidence="1">Belongs to the NnrE/AIBP family.</text>
</comment>
<keyword evidence="1" id="KW-0547">Nucleotide-binding</keyword>
<gene>
    <name evidence="1" type="primary">nnrE</name>
    <name evidence="3" type="ORF">ABIE21_001482</name>
</gene>
<reference evidence="3 4" key="1">
    <citation type="submission" date="2024-06" db="EMBL/GenBank/DDBJ databases">
        <title>Sorghum-associated microbial communities from plants grown in Nebraska, USA.</title>
        <authorList>
            <person name="Schachtman D."/>
        </authorList>
    </citation>
    <scope>NUCLEOTIDE SEQUENCE [LARGE SCALE GENOMIC DNA]</scope>
    <source>
        <strain evidence="3 4">2857</strain>
    </source>
</reference>
<dbReference type="Proteomes" id="UP001549257">
    <property type="component" value="Unassembled WGS sequence"/>
</dbReference>
<dbReference type="EMBL" id="JBEPSJ010000001">
    <property type="protein sequence ID" value="MET4581992.1"/>
    <property type="molecule type" value="Genomic_DNA"/>
</dbReference>
<evidence type="ECO:0000313" key="4">
    <source>
        <dbReference type="Proteomes" id="UP001549257"/>
    </source>
</evidence>
<protein>
    <recommendedName>
        <fullName evidence="1">NAD(P)H-hydrate epimerase</fullName>
        <ecNumber evidence="1">5.1.99.6</ecNumber>
    </recommendedName>
    <alternativeName>
        <fullName evidence="1">NAD(P)HX epimerase</fullName>
    </alternativeName>
</protein>
<proteinExistence type="inferred from homology"/>
<dbReference type="NCBIfam" id="TIGR00197">
    <property type="entry name" value="yjeF_nterm"/>
    <property type="match status" value="1"/>
</dbReference>
<comment type="cofactor">
    <cofactor evidence="1">
        <name>K(+)</name>
        <dbReference type="ChEBI" id="CHEBI:29103"/>
    </cofactor>
    <text evidence="1">Binds 1 potassium ion per subunit.</text>
</comment>
<dbReference type="PROSITE" id="PS51385">
    <property type="entry name" value="YJEF_N"/>
    <property type="match status" value="1"/>
</dbReference>
<keyword evidence="1" id="KW-0630">Potassium</keyword>
<keyword evidence="1 3" id="KW-0413">Isomerase</keyword>
<dbReference type="HAMAP" id="MF_01966">
    <property type="entry name" value="NADHX_epimerase"/>
    <property type="match status" value="1"/>
</dbReference>
<keyword evidence="1" id="KW-0521">NADP</keyword>
<organism evidence="3 4">
    <name type="scientific">Conyzicola nivalis</name>
    <dbReference type="NCBI Taxonomy" id="1477021"/>
    <lineage>
        <taxon>Bacteria</taxon>
        <taxon>Bacillati</taxon>
        <taxon>Actinomycetota</taxon>
        <taxon>Actinomycetes</taxon>
        <taxon>Micrococcales</taxon>
        <taxon>Microbacteriaceae</taxon>
        <taxon>Conyzicola</taxon>
    </lineage>
</organism>
<dbReference type="Gene3D" id="3.40.50.10260">
    <property type="entry name" value="YjeF N-terminal domain"/>
    <property type="match status" value="1"/>
</dbReference>
<comment type="catalytic activity">
    <reaction evidence="1">
        <text>(6R)-NADPHX = (6S)-NADPHX</text>
        <dbReference type="Rhea" id="RHEA:32227"/>
        <dbReference type="ChEBI" id="CHEBI:64076"/>
        <dbReference type="ChEBI" id="CHEBI:64077"/>
        <dbReference type="EC" id="5.1.99.6"/>
    </reaction>
</comment>
<comment type="caution">
    <text evidence="3">The sequence shown here is derived from an EMBL/GenBank/DDBJ whole genome shotgun (WGS) entry which is preliminary data.</text>
</comment>
<name>A0ABV2QLX6_9MICO</name>
<dbReference type="InterPro" id="IPR004443">
    <property type="entry name" value="YjeF_N_dom"/>
</dbReference>
<dbReference type="EC" id="5.1.99.6" evidence="1"/>
<keyword evidence="1" id="KW-0479">Metal-binding</keyword>
<feature type="binding site" evidence="1">
    <location>
        <position position="119"/>
    </location>
    <ligand>
        <name>K(+)</name>
        <dbReference type="ChEBI" id="CHEBI:29103"/>
    </ligand>
</feature>
<accession>A0ABV2QLX6</accession>
<keyword evidence="1" id="KW-0520">NAD</keyword>
<feature type="binding site" evidence="1">
    <location>
        <position position="157"/>
    </location>
    <ligand>
        <name>K(+)</name>
        <dbReference type="ChEBI" id="CHEBI:29103"/>
    </ligand>
</feature>
<feature type="domain" description="YjeF N-terminal" evidence="2">
    <location>
        <begin position="8"/>
        <end position="212"/>
    </location>
</feature>
<dbReference type="InterPro" id="IPR036652">
    <property type="entry name" value="YjeF_N_dom_sf"/>
</dbReference>
<dbReference type="SUPFAM" id="SSF64153">
    <property type="entry name" value="YjeF N-terminal domain-like"/>
    <property type="match status" value="1"/>
</dbReference>
<feature type="binding site" evidence="1">
    <location>
        <begin position="58"/>
        <end position="62"/>
    </location>
    <ligand>
        <name>(6S)-NADPHX</name>
        <dbReference type="ChEBI" id="CHEBI:64076"/>
    </ligand>
</feature>